<comment type="caution">
    <text evidence="2">The sequence shown here is derived from an EMBL/GenBank/DDBJ whole genome shotgun (WGS) entry which is preliminary data.</text>
</comment>
<evidence type="ECO:0000313" key="2">
    <source>
        <dbReference type="EMBL" id="MBR0663325.1"/>
    </source>
</evidence>
<evidence type="ECO:0000259" key="1">
    <source>
        <dbReference type="Pfam" id="PF08818"/>
    </source>
</evidence>
<name>A0ABS5ESQ6_9PROT</name>
<proteinExistence type="predicted"/>
<organism evidence="2 3">
    <name type="scientific">Plastoroseomonas hellenica</name>
    <dbReference type="NCBI Taxonomy" id="2687306"/>
    <lineage>
        <taxon>Bacteria</taxon>
        <taxon>Pseudomonadati</taxon>
        <taxon>Pseudomonadota</taxon>
        <taxon>Alphaproteobacteria</taxon>
        <taxon>Acetobacterales</taxon>
        <taxon>Acetobacteraceae</taxon>
        <taxon>Plastoroseomonas</taxon>
    </lineage>
</organism>
<keyword evidence="3" id="KW-1185">Reference proteome</keyword>
<protein>
    <submittedName>
        <fullName evidence="2">DUF1801 domain-containing protein</fullName>
    </submittedName>
</protein>
<sequence length="250" mass="27080">MRALILEADPGMIEEWKWRGTPVWSHHGIVCTGETYAKVVKLTFARGARTPDPAGLFNASLEGNTRRAIDIHEGETVDAGAFKALVQAAVAQNGLAAKQPKAKTRPIAGKKGGKVVLLSGGNPQIAKADGDAPVQAYIAAMPGWKRAFGERLDAFIVRTVPNLRKAVKWNSPLYGIEGQGWFLGVHVFTHYVKLTFFRGTSLRPVPPGGTGKDARWIDIREGDPLDEAQMAAWLRQAAALPGWLPGREQA</sequence>
<dbReference type="SUPFAM" id="SSF159888">
    <property type="entry name" value="YdhG-like"/>
    <property type="match status" value="2"/>
</dbReference>
<gene>
    <name evidence="2" type="ORF">GXW71_03050</name>
</gene>
<accession>A0ABS5ESQ6</accession>
<dbReference type="Proteomes" id="UP001196870">
    <property type="component" value="Unassembled WGS sequence"/>
</dbReference>
<feature type="domain" description="YdhG-like" evidence="1">
    <location>
        <begin position="1"/>
        <end position="90"/>
    </location>
</feature>
<dbReference type="Pfam" id="PF08818">
    <property type="entry name" value="DUF1801"/>
    <property type="match status" value="2"/>
</dbReference>
<dbReference type="InterPro" id="IPR014922">
    <property type="entry name" value="YdhG-like"/>
</dbReference>
<reference evidence="3" key="1">
    <citation type="journal article" date="2021" name="Syst. Appl. Microbiol.">
        <title>Roseomonas hellenica sp. nov., isolated from roots of wild-growing Alkanna tinctoria.</title>
        <authorList>
            <person name="Rat A."/>
            <person name="Naranjo H.D."/>
            <person name="Lebbe L."/>
            <person name="Cnockaert M."/>
            <person name="Krigas N."/>
            <person name="Grigoriadou K."/>
            <person name="Maloupa E."/>
            <person name="Willems A."/>
        </authorList>
    </citation>
    <scope>NUCLEOTIDE SEQUENCE [LARGE SCALE GENOMIC DNA]</scope>
    <source>
        <strain evidence="3">LMG 31523</strain>
    </source>
</reference>
<evidence type="ECO:0000313" key="3">
    <source>
        <dbReference type="Proteomes" id="UP001196870"/>
    </source>
</evidence>
<dbReference type="Gene3D" id="3.90.1150.200">
    <property type="match status" value="1"/>
</dbReference>
<dbReference type="EMBL" id="JAAGBB010000003">
    <property type="protein sequence ID" value="MBR0663325.1"/>
    <property type="molecule type" value="Genomic_DNA"/>
</dbReference>
<feature type="domain" description="YdhG-like" evidence="1">
    <location>
        <begin position="146"/>
        <end position="237"/>
    </location>
</feature>